<evidence type="ECO:0000256" key="5">
    <source>
        <dbReference type="ARBA" id="ARBA00023124"/>
    </source>
</evidence>
<evidence type="ECO:0000256" key="1">
    <source>
        <dbReference type="ARBA" id="ARBA00008136"/>
    </source>
</evidence>
<evidence type="ECO:0000256" key="4">
    <source>
        <dbReference type="ARBA" id="ARBA00022801"/>
    </source>
</evidence>
<evidence type="ECO:0000256" key="7">
    <source>
        <dbReference type="ARBA" id="ARBA00023239"/>
    </source>
</evidence>
<keyword evidence="5" id="KW-0190">Covalent protein-DNA linkage</keyword>
<evidence type="ECO:0000256" key="8">
    <source>
        <dbReference type="RuleBase" id="RU364100"/>
    </source>
</evidence>
<dbReference type="PANTHER" id="PTHR13604:SF0">
    <property type="entry name" value="ABASIC SITE PROCESSING PROTEIN HMCES"/>
    <property type="match status" value="1"/>
</dbReference>
<protein>
    <recommendedName>
        <fullName evidence="8">Abasic site processing protein</fullName>
        <ecNumber evidence="8">3.4.-.-</ecNumber>
    </recommendedName>
</protein>
<dbReference type="EMBL" id="BSPC01000028">
    <property type="protein sequence ID" value="GLS20471.1"/>
    <property type="molecule type" value="Genomic_DNA"/>
</dbReference>
<organism evidence="9 10">
    <name type="scientific">Labrys miyagiensis</name>
    <dbReference type="NCBI Taxonomy" id="346912"/>
    <lineage>
        <taxon>Bacteria</taxon>
        <taxon>Pseudomonadati</taxon>
        <taxon>Pseudomonadota</taxon>
        <taxon>Alphaproteobacteria</taxon>
        <taxon>Hyphomicrobiales</taxon>
        <taxon>Xanthobacteraceae</taxon>
        <taxon>Labrys</taxon>
    </lineage>
</organism>
<sequence length="227" mass="25772">MQQGPDLPGLHSELGATPEEIVRAWEAHSNGAPAQWFWVVRREPGSGRYVHDLLQWGLIPNWVKDPGVWPKPINARCEGIQSKPAFRDAYRSRRCLVPIDLFFEWMRIRDEGGKPVKGPKQPYAIAVKNRLPYAVAGLWESWIDRASGRITRSFAIVTCEANALVGQIHDRMSVIIAPENFNRWLDNIEPDPFDLMVPYPPERMEIWPISTRVNNVANNDADIAAAV</sequence>
<dbReference type="SUPFAM" id="SSF143081">
    <property type="entry name" value="BB1717-like"/>
    <property type="match status" value="1"/>
</dbReference>
<evidence type="ECO:0000256" key="6">
    <source>
        <dbReference type="ARBA" id="ARBA00023125"/>
    </source>
</evidence>
<dbReference type="PANTHER" id="PTHR13604">
    <property type="entry name" value="DC12-RELATED"/>
    <property type="match status" value="1"/>
</dbReference>
<reference evidence="10" key="1">
    <citation type="journal article" date="2019" name="Int. J. Syst. Evol. Microbiol.">
        <title>The Global Catalogue of Microorganisms (GCM) 10K type strain sequencing project: providing services to taxonomists for standard genome sequencing and annotation.</title>
        <authorList>
            <consortium name="The Broad Institute Genomics Platform"/>
            <consortium name="The Broad Institute Genome Sequencing Center for Infectious Disease"/>
            <person name="Wu L."/>
            <person name="Ma J."/>
        </authorList>
    </citation>
    <scope>NUCLEOTIDE SEQUENCE [LARGE SCALE GENOMIC DNA]</scope>
    <source>
        <strain evidence="10">NBRC 101365</strain>
    </source>
</reference>
<evidence type="ECO:0000256" key="3">
    <source>
        <dbReference type="ARBA" id="ARBA00022763"/>
    </source>
</evidence>
<comment type="similarity">
    <text evidence="1 8">Belongs to the SOS response-associated peptidase family.</text>
</comment>
<name>A0ABQ6CJC2_9HYPH</name>
<evidence type="ECO:0000313" key="10">
    <source>
        <dbReference type="Proteomes" id="UP001156882"/>
    </source>
</evidence>
<accession>A0ABQ6CJC2</accession>
<keyword evidence="7" id="KW-0456">Lyase</keyword>
<gene>
    <name evidence="9" type="ORF">GCM10007874_34880</name>
</gene>
<dbReference type="Pfam" id="PF02586">
    <property type="entry name" value="SRAP"/>
    <property type="match status" value="1"/>
</dbReference>
<dbReference type="InterPro" id="IPR003738">
    <property type="entry name" value="SRAP"/>
</dbReference>
<dbReference type="InterPro" id="IPR036590">
    <property type="entry name" value="SRAP-like"/>
</dbReference>
<keyword evidence="10" id="KW-1185">Reference proteome</keyword>
<dbReference type="Proteomes" id="UP001156882">
    <property type="component" value="Unassembled WGS sequence"/>
</dbReference>
<keyword evidence="4 8" id="KW-0378">Hydrolase</keyword>
<keyword evidence="6" id="KW-0238">DNA-binding</keyword>
<proteinExistence type="inferred from homology"/>
<dbReference type="Gene3D" id="3.90.1680.10">
    <property type="entry name" value="SOS response associated peptidase-like"/>
    <property type="match status" value="1"/>
</dbReference>
<dbReference type="EC" id="3.4.-.-" evidence="8"/>
<comment type="caution">
    <text evidence="9">The sequence shown here is derived from an EMBL/GenBank/DDBJ whole genome shotgun (WGS) entry which is preliminary data.</text>
</comment>
<keyword evidence="3" id="KW-0227">DNA damage</keyword>
<evidence type="ECO:0000256" key="2">
    <source>
        <dbReference type="ARBA" id="ARBA00022670"/>
    </source>
</evidence>
<keyword evidence="2 8" id="KW-0645">Protease</keyword>
<evidence type="ECO:0000313" key="9">
    <source>
        <dbReference type="EMBL" id="GLS20471.1"/>
    </source>
</evidence>